<name>A0ABQ8U069_9EUKA</name>
<reference evidence="2" key="1">
    <citation type="journal article" date="2022" name="bioRxiv">
        <title>Genomics of Preaxostyla Flagellates Illuminates Evolutionary Transitions and the Path Towards Mitochondrial Loss.</title>
        <authorList>
            <person name="Novak L.V.F."/>
            <person name="Treitli S.C."/>
            <person name="Pyrih J."/>
            <person name="Halakuc P."/>
            <person name="Pipaliya S.V."/>
            <person name="Vacek V."/>
            <person name="Brzon O."/>
            <person name="Soukal P."/>
            <person name="Eme L."/>
            <person name="Dacks J.B."/>
            <person name="Karnkowska A."/>
            <person name="Elias M."/>
            <person name="Hampl V."/>
        </authorList>
    </citation>
    <scope>NUCLEOTIDE SEQUENCE</scope>
    <source>
        <strain evidence="2">RCP-MX</strain>
    </source>
</reference>
<accession>A0ABQ8U069</accession>
<protein>
    <submittedName>
        <fullName evidence="2">Uncharacterized protein</fullName>
    </submittedName>
</protein>
<proteinExistence type="predicted"/>
<dbReference type="Proteomes" id="UP001141327">
    <property type="component" value="Unassembled WGS sequence"/>
</dbReference>
<sequence>MELRTLVMMHAEIKRNDDPDFKVLTQKMLPELAKLALLKTIVEMLGSLGEKCSFRMLDNRIEISHRNLGVGVADIMYHTPPRQLGGEGRLPTPLSHHCAPPASRPPSEPVCTSNRRPPPRPPRFLTQWSPSRLRAPAPSPSLGEGGEPGGKKSIAPAVGAPALLSLFCPPFSLFLPMPPAPSLEERWGAFYRGFADQRFSFTISQFDYVVLFR</sequence>
<organism evidence="2 3">
    <name type="scientific">Paratrimastix pyriformis</name>
    <dbReference type="NCBI Taxonomy" id="342808"/>
    <lineage>
        <taxon>Eukaryota</taxon>
        <taxon>Metamonada</taxon>
        <taxon>Preaxostyla</taxon>
        <taxon>Paratrimastigidae</taxon>
        <taxon>Paratrimastix</taxon>
    </lineage>
</organism>
<evidence type="ECO:0000313" key="2">
    <source>
        <dbReference type="EMBL" id="KAJ4452399.1"/>
    </source>
</evidence>
<feature type="region of interest" description="Disordered" evidence="1">
    <location>
        <begin position="82"/>
        <end position="153"/>
    </location>
</feature>
<evidence type="ECO:0000313" key="3">
    <source>
        <dbReference type="Proteomes" id="UP001141327"/>
    </source>
</evidence>
<keyword evidence="3" id="KW-1185">Reference proteome</keyword>
<evidence type="ECO:0000256" key="1">
    <source>
        <dbReference type="SAM" id="MobiDB-lite"/>
    </source>
</evidence>
<gene>
    <name evidence="2" type="ORF">PAPYR_13467</name>
</gene>
<feature type="compositionally biased region" description="Low complexity" evidence="1">
    <location>
        <begin position="129"/>
        <end position="142"/>
    </location>
</feature>
<comment type="caution">
    <text evidence="2">The sequence shown here is derived from an EMBL/GenBank/DDBJ whole genome shotgun (WGS) entry which is preliminary data.</text>
</comment>
<dbReference type="EMBL" id="JAPMOS010000541">
    <property type="protein sequence ID" value="KAJ4452399.1"/>
    <property type="molecule type" value="Genomic_DNA"/>
</dbReference>